<dbReference type="GO" id="GO:0003723">
    <property type="term" value="F:RNA binding"/>
    <property type="evidence" value="ECO:0007669"/>
    <property type="project" value="UniProtKB-UniRule"/>
</dbReference>
<evidence type="ECO:0000256" key="3">
    <source>
        <dbReference type="SAM" id="MobiDB-lite"/>
    </source>
</evidence>
<dbReference type="OrthoDB" id="340227at2759"/>
<dbReference type="InterPro" id="IPR006630">
    <property type="entry name" value="La_HTH"/>
</dbReference>
<proteinExistence type="predicted"/>
<dbReference type="PANTHER" id="PTHR22792">
    <property type="entry name" value="LUPUS LA PROTEIN-RELATED"/>
    <property type="match status" value="1"/>
</dbReference>
<dbReference type="PANTHER" id="PTHR22792:SF132">
    <property type="entry name" value="LA-RELATED PROTEIN 1"/>
    <property type="match status" value="1"/>
</dbReference>
<keyword evidence="6" id="KW-1185">Reference proteome</keyword>
<sequence length="398" mass="45356">MQSNQTDSIVDSSLAEWPTLHDVCNNSKQPLLNGCSAKNNRNEQNRTVSPIDKSEGDDIAQENENSTQQRNCRGAKKKGSKLKWKPVLLETPPYKNRYHRGGRQGSETSRNGLTNSNKNESNEIPNGYESTRGNTRGRYRGKKGRGYPPNSRHQRREGTAKDNEAENSGEQAVQPSDAEYYPQEFFDPYLSGDYYTSATRRSFIKKAIRSQIEYYFSEENLVKDVFVRRNMDTQGYVLLELVATFRRVQNMSADLDTIVEAVSESDKLEVLDGVKVRPVIDPLRWPLLEEDLTSDEALLLNPLEYPLLEQDVWCDESHIMVSPLEWPAVEHDLRSHTLRPDVPDFVPGQPYMCTVINDLQNMHFYSQDDDQHMSNGITNSADNHFDGMIQNTPVEAAS</sequence>
<dbReference type="Proteomes" id="UP000054359">
    <property type="component" value="Unassembled WGS sequence"/>
</dbReference>
<accession>A0A087UY38</accession>
<keyword evidence="1 2" id="KW-0694">RNA-binding</keyword>
<dbReference type="GO" id="GO:0005829">
    <property type="term" value="C:cytosol"/>
    <property type="evidence" value="ECO:0007669"/>
    <property type="project" value="TreeGrafter"/>
</dbReference>
<dbReference type="AlphaFoldDB" id="A0A087UY38"/>
<evidence type="ECO:0000256" key="1">
    <source>
        <dbReference type="ARBA" id="ARBA00022884"/>
    </source>
</evidence>
<dbReference type="CDD" id="cd07323">
    <property type="entry name" value="LAM"/>
    <property type="match status" value="1"/>
</dbReference>
<feature type="region of interest" description="Disordered" evidence="3">
    <location>
        <begin position="25"/>
        <end position="178"/>
    </location>
</feature>
<feature type="non-terminal residue" evidence="5">
    <location>
        <position position="398"/>
    </location>
</feature>
<feature type="compositionally biased region" description="Polar residues" evidence="3">
    <location>
        <begin position="389"/>
        <end position="398"/>
    </location>
</feature>
<dbReference type="InterPro" id="IPR045180">
    <property type="entry name" value="La_dom_prot"/>
</dbReference>
<evidence type="ECO:0000313" key="6">
    <source>
        <dbReference type="Proteomes" id="UP000054359"/>
    </source>
</evidence>
<name>A0A087UY38_STEMI</name>
<dbReference type="Gene3D" id="1.10.10.10">
    <property type="entry name" value="Winged helix-like DNA-binding domain superfamily/Winged helix DNA-binding domain"/>
    <property type="match status" value="1"/>
</dbReference>
<evidence type="ECO:0000259" key="4">
    <source>
        <dbReference type="PROSITE" id="PS50961"/>
    </source>
</evidence>
<dbReference type="PROSITE" id="PS50961">
    <property type="entry name" value="HTH_LA"/>
    <property type="match status" value="1"/>
</dbReference>
<dbReference type="STRING" id="407821.A0A087UY38"/>
<organism evidence="5 6">
    <name type="scientific">Stegodyphus mimosarum</name>
    <name type="common">African social velvet spider</name>
    <dbReference type="NCBI Taxonomy" id="407821"/>
    <lineage>
        <taxon>Eukaryota</taxon>
        <taxon>Metazoa</taxon>
        <taxon>Ecdysozoa</taxon>
        <taxon>Arthropoda</taxon>
        <taxon>Chelicerata</taxon>
        <taxon>Arachnida</taxon>
        <taxon>Araneae</taxon>
        <taxon>Araneomorphae</taxon>
        <taxon>Entelegynae</taxon>
        <taxon>Eresoidea</taxon>
        <taxon>Eresidae</taxon>
        <taxon>Stegodyphus</taxon>
    </lineage>
</organism>
<evidence type="ECO:0000313" key="5">
    <source>
        <dbReference type="EMBL" id="KFM82277.1"/>
    </source>
</evidence>
<protein>
    <submittedName>
        <fullName evidence="5">La-related protein</fullName>
    </submittedName>
</protein>
<dbReference type="SMART" id="SM00715">
    <property type="entry name" value="LA"/>
    <property type="match status" value="1"/>
</dbReference>
<dbReference type="Pfam" id="PF05383">
    <property type="entry name" value="La"/>
    <property type="match status" value="1"/>
</dbReference>
<gene>
    <name evidence="5" type="ORF">X975_15839</name>
</gene>
<feature type="compositionally biased region" description="Basic residues" evidence="3">
    <location>
        <begin position="73"/>
        <end position="84"/>
    </location>
</feature>
<feature type="compositionally biased region" description="Polar residues" evidence="3">
    <location>
        <begin position="62"/>
        <end position="71"/>
    </location>
</feature>
<dbReference type="InterPro" id="IPR036388">
    <property type="entry name" value="WH-like_DNA-bd_sf"/>
</dbReference>
<feature type="compositionally biased region" description="Basic residues" evidence="3">
    <location>
        <begin position="135"/>
        <end position="145"/>
    </location>
</feature>
<dbReference type="GO" id="GO:0010494">
    <property type="term" value="C:cytoplasmic stress granule"/>
    <property type="evidence" value="ECO:0007669"/>
    <property type="project" value="TreeGrafter"/>
</dbReference>
<feature type="compositionally biased region" description="Polar residues" evidence="3">
    <location>
        <begin position="105"/>
        <end position="124"/>
    </location>
</feature>
<evidence type="ECO:0000256" key="2">
    <source>
        <dbReference type="PROSITE-ProRule" id="PRU00332"/>
    </source>
</evidence>
<dbReference type="InterPro" id="IPR036390">
    <property type="entry name" value="WH_DNA-bd_sf"/>
</dbReference>
<dbReference type="SUPFAM" id="SSF46785">
    <property type="entry name" value="Winged helix' DNA-binding domain"/>
    <property type="match status" value="1"/>
</dbReference>
<reference evidence="5 6" key="1">
    <citation type="submission" date="2013-11" db="EMBL/GenBank/DDBJ databases">
        <title>Genome sequencing of Stegodyphus mimosarum.</title>
        <authorList>
            <person name="Bechsgaard J."/>
        </authorList>
    </citation>
    <scope>NUCLEOTIDE SEQUENCE [LARGE SCALE GENOMIC DNA]</scope>
</reference>
<feature type="domain" description="HTH La-type RNA-binding" evidence="4">
    <location>
        <begin position="198"/>
        <end position="289"/>
    </location>
</feature>
<dbReference type="EMBL" id="KK122225">
    <property type="protein sequence ID" value="KFM82277.1"/>
    <property type="molecule type" value="Genomic_DNA"/>
</dbReference>
<dbReference type="GO" id="GO:0045727">
    <property type="term" value="P:positive regulation of translation"/>
    <property type="evidence" value="ECO:0007669"/>
    <property type="project" value="TreeGrafter"/>
</dbReference>
<feature type="region of interest" description="Disordered" evidence="3">
    <location>
        <begin position="378"/>
        <end position="398"/>
    </location>
</feature>